<dbReference type="RefSeq" id="WP_092056316.1">
    <property type="nucleotide sequence ID" value="NZ_FOJJ01000012.1"/>
</dbReference>
<dbReference type="Gene3D" id="2.160.20.10">
    <property type="entry name" value="Single-stranded right-handed beta-helix, Pectin lyase-like"/>
    <property type="match status" value="1"/>
</dbReference>
<keyword evidence="2" id="KW-1185">Reference proteome</keyword>
<organism evidence="1 2">
    <name type="scientific">Trichloromonas acetexigens</name>
    <dbReference type="NCBI Taxonomy" id="38815"/>
    <lineage>
        <taxon>Bacteria</taxon>
        <taxon>Pseudomonadati</taxon>
        <taxon>Thermodesulfobacteriota</taxon>
        <taxon>Desulfuromonadia</taxon>
        <taxon>Desulfuromonadales</taxon>
        <taxon>Trichloromonadaceae</taxon>
        <taxon>Trichloromonas</taxon>
    </lineage>
</organism>
<comment type="caution">
    <text evidence="1">The sequence shown here is derived from an EMBL/GenBank/DDBJ whole genome shotgun (WGS) entry which is preliminary data.</text>
</comment>
<proteinExistence type="predicted"/>
<dbReference type="InterPro" id="IPR011050">
    <property type="entry name" value="Pectin_lyase_fold/virulence"/>
</dbReference>
<evidence type="ECO:0000313" key="2">
    <source>
        <dbReference type="Proteomes" id="UP000317155"/>
    </source>
</evidence>
<name>A0A550JJK9_9BACT</name>
<gene>
    <name evidence="1" type="ORF">FL622_04595</name>
</gene>
<dbReference type="OrthoDB" id="5496540at2"/>
<dbReference type="Proteomes" id="UP000317155">
    <property type="component" value="Unassembled WGS sequence"/>
</dbReference>
<sequence>MTFIGKSFHLLRNLLALFGLLCLVGGLVATGLLLKSYQLPPRVLAMKVLEKTGLDASPLLAGMVAPDPLKPSELRLPPYDDPAWAGQGARKSRALTPFYYSPTGQAVPGLWLEPKAVAAHVRPQGLRAVPVSTARELSQAINGAEPGDVITLAPGTYRFDTRGIGIQRAGTAEWPIQVRAEELGQVRLALNSLEGFVVDAPFWVFENLEIEGVCKNHGACEHAFHVVGRGRGFVLRNSRVHEFNAMIKGNGLDSREGGRNFPDGALIEGNSFYNSTVRDTSSPVVPIDAVGVDDWTIRENFFADYAKGGGDRISTAAFIKGNASRGVFENNLVVGEYAHAGGVRLGLSFGGGGTSKGASRQKDNTVEHTDGIMRNNVILYTSDVGIYLNKSRNTQVLNNLLFKTSGIDVRFDESTAVVKNNLLDGKIRERDGGFALMENNLTLAGGWLGKSFTDLFENPGEGRLKVVNSRPLAGKGLPNEHVRFDFLNAPRKEAPDLGPFELVDGGGGCDLFALPQALK</sequence>
<dbReference type="EMBL" id="VJVV01000002">
    <property type="protein sequence ID" value="TRO83368.1"/>
    <property type="molecule type" value="Genomic_DNA"/>
</dbReference>
<accession>A0A550JJK9</accession>
<reference evidence="1 2" key="1">
    <citation type="submission" date="2019-07" db="EMBL/GenBank/DDBJ databases">
        <title>Insights of Desulfuromonas acetexigens electromicrobiology.</title>
        <authorList>
            <person name="Katuri K."/>
            <person name="Sapireddy V."/>
            <person name="Shaw D.R."/>
            <person name="Saikaly P."/>
        </authorList>
    </citation>
    <scope>NUCLEOTIDE SEQUENCE [LARGE SCALE GENOMIC DNA]</scope>
    <source>
        <strain evidence="1 2">2873</strain>
    </source>
</reference>
<dbReference type="InterPro" id="IPR012334">
    <property type="entry name" value="Pectin_lyas_fold"/>
</dbReference>
<protein>
    <submittedName>
        <fullName evidence="1">Uncharacterized protein</fullName>
    </submittedName>
</protein>
<evidence type="ECO:0000313" key="1">
    <source>
        <dbReference type="EMBL" id="TRO83368.1"/>
    </source>
</evidence>
<dbReference type="SUPFAM" id="SSF51126">
    <property type="entry name" value="Pectin lyase-like"/>
    <property type="match status" value="1"/>
</dbReference>
<dbReference type="AlphaFoldDB" id="A0A550JJK9"/>